<dbReference type="AlphaFoldDB" id="A0A835XHK1"/>
<reference evidence="2" key="1">
    <citation type="journal article" date="2020" name="bioRxiv">
        <title>Comparative genomics of Chlamydomonas.</title>
        <authorList>
            <person name="Craig R.J."/>
            <person name="Hasan A.R."/>
            <person name="Ness R.W."/>
            <person name="Keightley P.D."/>
        </authorList>
    </citation>
    <scope>NUCLEOTIDE SEQUENCE</scope>
    <source>
        <strain evidence="2">CCAP 11/70</strain>
    </source>
</reference>
<keyword evidence="3" id="KW-1185">Reference proteome</keyword>
<sequence>MSLFGDLPPPKKEKKDERVDLAHEYKPRAIPTEQPPPLLKTEHDEERSEDEEEDRGRPDKRQRTEPGAGDGGADGGGGGGGGLSSAQVTAALHKLASHISNPDKFPKASGLLRQLLEGGALGREHREPLFAAIKAAFSDFDNASEASLRRDYMKLVHCLERRAEPLLSGPQRRHLEVYRVVGFLQNEMHTDDSFVFNKVLARIKEAVVALPPATEADEDAAAELAGAGPSSDEEDADGADEAGAGGRGQRRGGKGEGGGAPGSRWGTLEGAVAEPEPAEEGQGAPGPAPKPAEAAAEDAAEAEAPADVKPEPEADPESDPFGLESLMPAPKRPPPPPPPPPKPEPGSAGAAGAGAGSSGAGAGVWTAAQALVMRRAALLECLITARGFHKTPWARVGVELLVEHYSGHRDRFTGEQQLAIDEMVRFVRQARQARPSGPSAKEINRDTTSFDRARADWSKVKVSHRGKVGAQGDAKSQNWLG</sequence>
<feature type="compositionally biased region" description="Gly residues" evidence="1">
    <location>
        <begin position="68"/>
        <end position="83"/>
    </location>
</feature>
<feature type="compositionally biased region" description="Gly residues" evidence="1">
    <location>
        <begin position="349"/>
        <end position="361"/>
    </location>
</feature>
<protein>
    <submittedName>
        <fullName evidence="2">Uncharacterized protein</fullName>
    </submittedName>
</protein>
<proteinExistence type="predicted"/>
<feature type="region of interest" description="Disordered" evidence="1">
    <location>
        <begin position="1"/>
        <end position="85"/>
    </location>
</feature>
<evidence type="ECO:0000256" key="1">
    <source>
        <dbReference type="SAM" id="MobiDB-lite"/>
    </source>
</evidence>
<feature type="compositionally biased region" description="Basic and acidic residues" evidence="1">
    <location>
        <begin position="9"/>
        <end position="27"/>
    </location>
</feature>
<feature type="compositionally biased region" description="Basic and acidic residues" evidence="1">
    <location>
        <begin position="54"/>
        <end position="64"/>
    </location>
</feature>
<accession>A0A835XHK1</accession>
<evidence type="ECO:0000313" key="3">
    <source>
        <dbReference type="Proteomes" id="UP000612055"/>
    </source>
</evidence>
<dbReference type="Proteomes" id="UP000612055">
    <property type="component" value="Unassembled WGS sequence"/>
</dbReference>
<dbReference type="OrthoDB" id="64928at2759"/>
<feature type="compositionally biased region" description="Pro residues" evidence="1">
    <location>
        <begin position="330"/>
        <end position="344"/>
    </location>
</feature>
<organism evidence="2 3">
    <name type="scientific">Edaphochlamys debaryana</name>
    <dbReference type="NCBI Taxonomy" id="47281"/>
    <lineage>
        <taxon>Eukaryota</taxon>
        <taxon>Viridiplantae</taxon>
        <taxon>Chlorophyta</taxon>
        <taxon>core chlorophytes</taxon>
        <taxon>Chlorophyceae</taxon>
        <taxon>CS clade</taxon>
        <taxon>Chlamydomonadales</taxon>
        <taxon>Chlamydomonadales incertae sedis</taxon>
        <taxon>Edaphochlamys</taxon>
    </lineage>
</organism>
<feature type="compositionally biased region" description="Acidic residues" evidence="1">
    <location>
        <begin position="231"/>
        <end position="240"/>
    </location>
</feature>
<dbReference type="EMBL" id="JAEHOE010000142">
    <property type="protein sequence ID" value="KAG2484772.1"/>
    <property type="molecule type" value="Genomic_DNA"/>
</dbReference>
<feature type="region of interest" description="Disordered" evidence="1">
    <location>
        <begin position="461"/>
        <end position="481"/>
    </location>
</feature>
<comment type="caution">
    <text evidence="2">The sequence shown here is derived from an EMBL/GenBank/DDBJ whole genome shotgun (WGS) entry which is preliminary data.</text>
</comment>
<gene>
    <name evidence="2" type="ORF">HYH03_016426</name>
</gene>
<dbReference type="PANTHER" id="PTHR36749">
    <property type="entry name" value="F7O18.3 PROTEIN"/>
    <property type="match status" value="1"/>
</dbReference>
<dbReference type="PANTHER" id="PTHR36749:SF1">
    <property type="entry name" value="F7O18.3 PROTEIN"/>
    <property type="match status" value="1"/>
</dbReference>
<evidence type="ECO:0000313" key="2">
    <source>
        <dbReference type="EMBL" id="KAG2484772.1"/>
    </source>
</evidence>
<name>A0A835XHK1_9CHLO</name>
<feature type="region of interest" description="Disordered" evidence="1">
    <location>
        <begin position="222"/>
        <end position="361"/>
    </location>
</feature>